<organism evidence="4 5">
    <name type="scientific">Acidocella aminolytica 101 = DSM 11237</name>
    <dbReference type="NCBI Taxonomy" id="1120923"/>
    <lineage>
        <taxon>Bacteria</taxon>
        <taxon>Pseudomonadati</taxon>
        <taxon>Pseudomonadota</taxon>
        <taxon>Alphaproteobacteria</taxon>
        <taxon>Acetobacterales</taxon>
        <taxon>Acidocellaceae</taxon>
        <taxon>Acidocella</taxon>
    </lineage>
</organism>
<comment type="caution">
    <text evidence="4">The sequence shown here is derived from an EMBL/GenBank/DDBJ whole genome shotgun (WGS) entry which is preliminary data.</text>
</comment>
<dbReference type="InterPro" id="IPR050553">
    <property type="entry name" value="Thioredoxin_ResA/DsbE_sf"/>
</dbReference>
<feature type="chain" id="PRO_5002309819" evidence="2">
    <location>
        <begin position="25"/>
        <end position="194"/>
    </location>
</feature>
<feature type="domain" description="Thioredoxin" evidence="3">
    <location>
        <begin position="38"/>
        <end position="182"/>
    </location>
</feature>
<evidence type="ECO:0000313" key="5">
    <source>
        <dbReference type="Proteomes" id="UP000032668"/>
    </source>
</evidence>
<dbReference type="OrthoDB" id="9799347at2"/>
<dbReference type="GO" id="GO:0016209">
    <property type="term" value="F:antioxidant activity"/>
    <property type="evidence" value="ECO:0007669"/>
    <property type="project" value="InterPro"/>
</dbReference>
<dbReference type="CDD" id="cd02966">
    <property type="entry name" value="TlpA_like_family"/>
    <property type="match status" value="1"/>
</dbReference>
<evidence type="ECO:0000313" key="4">
    <source>
        <dbReference type="EMBL" id="GAN81088.1"/>
    </source>
</evidence>
<dbReference type="InterPro" id="IPR036249">
    <property type="entry name" value="Thioredoxin-like_sf"/>
</dbReference>
<keyword evidence="5" id="KW-1185">Reference proteome</keyword>
<dbReference type="InterPro" id="IPR017937">
    <property type="entry name" value="Thioredoxin_CS"/>
</dbReference>
<evidence type="ECO:0000256" key="2">
    <source>
        <dbReference type="SAM" id="SignalP"/>
    </source>
</evidence>
<dbReference type="STRING" id="1120923.SAMN02746095_03855"/>
<dbReference type="EMBL" id="BANC01000073">
    <property type="protein sequence ID" value="GAN81088.1"/>
    <property type="molecule type" value="Genomic_DNA"/>
</dbReference>
<dbReference type="Proteomes" id="UP000032668">
    <property type="component" value="Unassembled WGS sequence"/>
</dbReference>
<dbReference type="AlphaFoldDB" id="A0A0D6PIP0"/>
<name>A0A0D6PIP0_9PROT</name>
<dbReference type="Pfam" id="PF00578">
    <property type="entry name" value="AhpC-TSA"/>
    <property type="match status" value="1"/>
</dbReference>
<dbReference type="PROSITE" id="PS00194">
    <property type="entry name" value="THIOREDOXIN_1"/>
    <property type="match status" value="1"/>
</dbReference>
<evidence type="ECO:0000259" key="3">
    <source>
        <dbReference type="PROSITE" id="PS51352"/>
    </source>
</evidence>
<dbReference type="PROSITE" id="PS51352">
    <property type="entry name" value="THIOREDOXIN_2"/>
    <property type="match status" value="1"/>
</dbReference>
<dbReference type="GO" id="GO:0015036">
    <property type="term" value="F:disulfide oxidoreductase activity"/>
    <property type="evidence" value="ECO:0007669"/>
    <property type="project" value="UniProtKB-ARBA"/>
</dbReference>
<dbReference type="PANTHER" id="PTHR42852">
    <property type="entry name" value="THIOL:DISULFIDE INTERCHANGE PROTEIN DSBE"/>
    <property type="match status" value="1"/>
</dbReference>
<keyword evidence="1" id="KW-0676">Redox-active center</keyword>
<protein>
    <submittedName>
        <fullName evidence="4">Thiol:disulfide interchange protein/alkyl hydroperoxide reductase</fullName>
    </submittedName>
</protein>
<dbReference type="PANTHER" id="PTHR42852:SF17">
    <property type="entry name" value="THIOREDOXIN-LIKE PROTEIN HI_1115"/>
    <property type="match status" value="1"/>
</dbReference>
<dbReference type="InterPro" id="IPR013766">
    <property type="entry name" value="Thioredoxin_domain"/>
</dbReference>
<dbReference type="RefSeq" id="WP_048879479.1">
    <property type="nucleotide sequence ID" value="NZ_BANC01000073.1"/>
</dbReference>
<gene>
    <name evidence="4" type="ORF">Aam_075_001</name>
</gene>
<dbReference type="InterPro" id="IPR000866">
    <property type="entry name" value="AhpC/TSA"/>
</dbReference>
<dbReference type="Gene3D" id="3.40.30.10">
    <property type="entry name" value="Glutaredoxin"/>
    <property type="match status" value="1"/>
</dbReference>
<reference evidence="4 5" key="1">
    <citation type="submission" date="2012-11" db="EMBL/GenBank/DDBJ databases">
        <title>Whole genome sequence of Acidocella aminolytica 101 = DSM 11237.</title>
        <authorList>
            <person name="Azuma Y."/>
            <person name="Higashiura N."/>
            <person name="Hirakawa H."/>
            <person name="Matsushita K."/>
        </authorList>
    </citation>
    <scope>NUCLEOTIDE SEQUENCE [LARGE SCALE GENOMIC DNA]</scope>
    <source>
        <strain evidence="5">101 / DSM 11237</strain>
    </source>
</reference>
<proteinExistence type="predicted"/>
<evidence type="ECO:0000256" key="1">
    <source>
        <dbReference type="ARBA" id="ARBA00023284"/>
    </source>
</evidence>
<accession>A0A0D6PIP0</accession>
<sequence length="194" mass="20700">MRRSLIATAPALALGAAMSNRAEAQTESDDLPDATSAWTVFAPVPPPPLGFHDVKGKKLSLANFRGHVLLVNLWATWCGPCKEELPTFAALAPKLKSFGGLVLPISIDVDGVAAVRAYFELRGINNLPILVDPSGDDLDMMQTNGIPVTMVVNPEGKAVARLDGAADWDTDKVIGFMKHLAEGLKPKPDDFTQA</sequence>
<dbReference type="SUPFAM" id="SSF52833">
    <property type="entry name" value="Thioredoxin-like"/>
    <property type="match status" value="1"/>
</dbReference>
<keyword evidence="2" id="KW-0732">Signal</keyword>
<feature type="signal peptide" evidence="2">
    <location>
        <begin position="1"/>
        <end position="24"/>
    </location>
</feature>